<sequence>MTVGERLFKASYYKYLKELNRQKPRRFKRFLKNISEIVEFVFSWVNYKAANLQISDNRLEILDEKILTKKQHVPQLREGYSSIKILVG</sequence>
<gene>
    <name evidence="1" type="ORF">MNBD_IGNAVI01-1069</name>
</gene>
<name>A0A3B1C571_9ZZZZ</name>
<organism evidence="1">
    <name type="scientific">hydrothermal vent metagenome</name>
    <dbReference type="NCBI Taxonomy" id="652676"/>
    <lineage>
        <taxon>unclassified sequences</taxon>
        <taxon>metagenomes</taxon>
        <taxon>ecological metagenomes</taxon>
    </lineage>
</organism>
<accession>A0A3B1C571</accession>
<proteinExistence type="predicted"/>
<dbReference type="EMBL" id="UOGD01000306">
    <property type="protein sequence ID" value="VAX25666.1"/>
    <property type="molecule type" value="Genomic_DNA"/>
</dbReference>
<dbReference type="AlphaFoldDB" id="A0A3B1C571"/>
<protein>
    <submittedName>
        <fullName evidence="1">Uncharacterized protein</fullName>
    </submittedName>
</protein>
<evidence type="ECO:0000313" key="1">
    <source>
        <dbReference type="EMBL" id="VAX25666.1"/>
    </source>
</evidence>
<reference evidence="1" key="1">
    <citation type="submission" date="2018-06" db="EMBL/GenBank/DDBJ databases">
        <authorList>
            <person name="Zhirakovskaya E."/>
        </authorList>
    </citation>
    <scope>NUCLEOTIDE SEQUENCE</scope>
</reference>